<feature type="transmembrane region" description="Helical" evidence="6">
    <location>
        <begin position="67"/>
        <end position="87"/>
    </location>
</feature>
<feature type="transmembrane region" description="Helical" evidence="6">
    <location>
        <begin position="333"/>
        <end position="353"/>
    </location>
</feature>
<feature type="transmembrane region" description="Helical" evidence="6">
    <location>
        <begin position="147"/>
        <end position="166"/>
    </location>
</feature>
<dbReference type="InterPro" id="IPR039357">
    <property type="entry name" value="SRD5A/TECR"/>
</dbReference>
<evidence type="ECO:0000256" key="3">
    <source>
        <dbReference type="ARBA" id="ARBA00022692"/>
    </source>
</evidence>
<feature type="transmembrane region" description="Helical" evidence="6">
    <location>
        <begin position="222"/>
        <end position="240"/>
    </location>
</feature>
<reference evidence="8" key="1">
    <citation type="journal article" date="2023" name="PhytoFront">
        <title>Draft Genome Resources of Seven Strains of Tilletia horrida, Causal Agent of Kernel Smut of Rice.</title>
        <authorList>
            <person name="Khanal S."/>
            <person name="Antony Babu S."/>
            <person name="Zhou X.G."/>
        </authorList>
    </citation>
    <scope>NUCLEOTIDE SEQUENCE</scope>
    <source>
        <strain evidence="8">TX6</strain>
    </source>
</reference>
<proteinExistence type="inferred from homology"/>
<dbReference type="GO" id="GO:0006629">
    <property type="term" value="P:lipid metabolic process"/>
    <property type="evidence" value="ECO:0007669"/>
    <property type="project" value="InterPro"/>
</dbReference>
<feature type="domain" description="3-oxo-5-alpha-steroid 4-dehydrogenase C-terminal" evidence="7">
    <location>
        <begin position="335"/>
        <end position="379"/>
    </location>
</feature>
<feature type="domain" description="3-oxo-5-alpha-steroid 4-dehydrogenase C-terminal" evidence="7">
    <location>
        <begin position="273"/>
        <end position="324"/>
    </location>
</feature>
<evidence type="ECO:0000313" key="8">
    <source>
        <dbReference type="EMBL" id="KAK0554533.1"/>
    </source>
</evidence>
<keyword evidence="9" id="KW-1185">Reference proteome</keyword>
<accession>A0AAN6JZA6</accession>
<dbReference type="GO" id="GO:0016020">
    <property type="term" value="C:membrane"/>
    <property type="evidence" value="ECO:0007669"/>
    <property type="project" value="UniProtKB-SubCell"/>
</dbReference>
<keyword evidence="5 6" id="KW-0472">Membrane</keyword>
<protein>
    <recommendedName>
        <fullName evidence="7">3-oxo-5-alpha-steroid 4-dehydrogenase C-terminal domain-containing protein</fullName>
    </recommendedName>
</protein>
<dbReference type="PANTHER" id="PTHR10556">
    <property type="entry name" value="3-OXO-5-ALPHA-STEROID 4-DEHYDROGENASE"/>
    <property type="match status" value="1"/>
</dbReference>
<sequence>MSQTQQIFSKLVPSNALLSTGTALYSLGITTFQSSWLVSPVLIWGMDAPHGRFHSKNSRAWYANIHGNYGWIVMEIVSPLTFVATLLTPPLLSAATWDSIIKPHLSAFGELPLPNRILAALFVIHYAHRAVISPLTSPTRSPMHISVPLSAVFFNLINGFLMGSWLGGRSPAFAAPTEAIKKVAKASVASLWNRKTTAAAPVIASSFPGPGLIPASAIRSPLFWIGIAGWAIGFAGNVYHDELLANLRRKPKKEATQAVAKQSSSNGKGGDVKSRYKVPHGGLFEYISFPNYLSEWFEWASFAFAALYFLPIFQSSSLVPTASTSLQTFKVLLQAPPFLFLLAEVAAMLPRAYKGHLWYRQTFGDELPAKRKAVIPFIF</sequence>
<dbReference type="PROSITE" id="PS50244">
    <property type="entry name" value="S5A_REDUCTASE"/>
    <property type="match status" value="1"/>
</dbReference>
<dbReference type="EMBL" id="JAPDMZ010000037">
    <property type="protein sequence ID" value="KAK0554533.1"/>
    <property type="molecule type" value="Genomic_DNA"/>
</dbReference>
<evidence type="ECO:0000256" key="1">
    <source>
        <dbReference type="ARBA" id="ARBA00004141"/>
    </source>
</evidence>
<evidence type="ECO:0000313" key="9">
    <source>
        <dbReference type="Proteomes" id="UP001176517"/>
    </source>
</evidence>
<dbReference type="PANTHER" id="PTHR10556:SF43">
    <property type="entry name" value="STEROID 5-ALPHA-REDUCTASE DET2"/>
    <property type="match status" value="1"/>
</dbReference>
<keyword evidence="4 6" id="KW-1133">Transmembrane helix</keyword>
<dbReference type="AlphaFoldDB" id="A0AAN6JZA6"/>
<dbReference type="Pfam" id="PF02544">
    <property type="entry name" value="Steroid_dh"/>
    <property type="match status" value="2"/>
</dbReference>
<dbReference type="Proteomes" id="UP001176517">
    <property type="component" value="Unassembled WGS sequence"/>
</dbReference>
<evidence type="ECO:0000256" key="6">
    <source>
        <dbReference type="SAM" id="Phobius"/>
    </source>
</evidence>
<evidence type="ECO:0000256" key="2">
    <source>
        <dbReference type="ARBA" id="ARBA00007742"/>
    </source>
</evidence>
<feature type="transmembrane region" description="Helical" evidence="6">
    <location>
        <begin position="296"/>
        <end position="313"/>
    </location>
</feature>
<evidence type="ECO:0000256" key="4">
    <source>
        <dbReference type="ARBA" id="ARBA00022989"/>
    </source>
</evidence>
<feature type="transmembrane region" description="Helical" evidence="6">
    <location>
        <begin position="117"/>
        <end position="135"/>
    </location>
</feature>
<keyword evidence="3 6" id="KW-0812">Transmembrane</keyword>
<dbReference type="InterPro" id="IPR001104">
    <property type="entry name" value="3-oxo-5_a-steroid_4-DH_C"/>
</dbReference>
<comment type="caution">
    <text evidence="8">The sequence shown here is derived from an EMBL/GenBank/DDBJ whole genome shotgun (WGS) entry which is preliminary data.</text>
</comment>
<comment type="subcellular location">
    <subcellularLocation>
        <location evidence="1">Membrane</location>
        <topology evidence="1">Multi-pass membrane protein</topology>
    </subcellularLocation>
</comment>
<dbReference type="GO" id="GO:0016627">
    <property type="term" value="F:oxidoreductase activity, acting on the CH-CH group of donors"/>
    <property type="evidence" value="ECO:0007669"/>
    <property type="project" value="InterPro"/>
</dbReference>
<gene>
    <name evidence="8" type="ORF">OC846_002105</name>
</gene>
<organism evidence="8 9">
    <name type="scientific">Tilletia horrida</name>
    <dbReference type="NCBI Taxonomy" id="155126"/>
    <lineage>
        <taxon>Eukaryota</taxon>
        <taxon>Fungi</taxon>
        <taxon>Dikarya</taxon>
        <taxon>Basidiomycota</taxon>
        <taxon>Ustilaginomycotina</taxon>
        <taxon>Exobasidiomycetes</taxon>
        <taxon>Tilletiales</taxon>
        <taxon>Tilletiaceae</taxon>
        <taxon>Tilletia</taxon>
    </lineage>
</organism>
<comment type="similarity">
    <text evidence="2">Belongs to the steroid 5-alpha reductase family.</text>
</comment>
<feature type="transmembrane region" description="Helical" evidence="6">
    <location>
        <begin position="23"/>
        <end position="46"/>
    </location>
</feature>
<evidence type="ECO:0000259" key="7">
    <source>
        <dbReference type="Pfam" id="PF02544"/>
    </source>
</evidence>
<evidence type="ECO:0000256" key="5">
    <source>
        <dbReference type="ARBA" id="ARBA00023136"/>
    </source>
</evidence>
<name>A0AAN6JZA6_9BASI</name>